<dbReference type="Gene3D" id="1.10.533.10">
    <property type="entry name" value="Death Domain, Fas"/>
    <property type="match status" value="1"/>
</dbReference>
<dbReference type="EMBL" id="JANIIK010000608">
    <property type="protein sequence ID" value="KAJ3582943.1"/>
    <property type="molecule type" value="Genomic_DNA"/>
</dbReference>
<organism evidence="2 3">
    <name type="scientific">Muraenolepis orangiensis</name>
    <name type="common">Patagonian moray cod</name>
    <dbReference type="NCBI Taxonomy" id="630683"/>
    <lineage>
        <taxon>Eukaryota</taxon>
        <taxon>Metazoa</taxon>
        <taxon>Chordata</taxon>
        <taxon>Craniata</taxon>
        <taxon>Vertebrata</taxon>
        <taxon>Euteleostomi</taxon>
        <taxon>Actinopterygii</taxon>
        <taxon>Neopterygii</taxon>
        <taxon>Teleostei</taxon>
        <taxon>Neoteleostei</taxon>
        <taxon>Acanthomorphata</taxon>
        <taxon>Zeiogadaria</taxon>
        <taxon>Gadariae</taxon>
        <taxon>Gadiformes</taxon>
        <taxon>Muraenolepidoidei</taxon>
        <taxon>Muraenolepididae</taxon>
        <taxon>Muraenolepis</taxon>
    </lineage>
</organism>
<dbReference type="Proteomes" id="UP001148018">
    <property type="component" value="Unassembled WGS sequence"/>
</dbReference>
<keyword evidence="3" id="KW-1185">Reference proteome</keyword>
<dbReference type="OrthoDB" id="6097640at2759"/>
<reference evidence="2" key="1">
    <citation type="submission" date="2022-07" db="EMBL/GenBank/DDBJ databases">
        <title>Chromosome-level genome of Muraenolepis orangiensis.</title>
        <authorList>
            <person name="Kim J."/>
        </authorList>
    </citation>
    <scope>NUCLEOTIDE SEQUENCE</scope>
    <source>
        <strain evidence="2">KU_S4_2022</strain>
        <tissue evidence="2">Muscle</tissue>
    </source>
</reference>
<protein>
    <recommendedName>
        <fullName evidence="1">CARD domain-containing protein</fullName>
    </recommendedName>
</protein>
<gene>
    <name evidence="2" type="ORF">NHX12_000077</name>
</gene>
<dbReference type="AlphaFoldDB" id="A0A9Q0I2U1"/>
<name>A0A9Q0I2U1_9TELE</name>
<evidence type="ECO:0000259" key="1">
    <source>
        <dbReference type="PROSITE" id="PS50209"/>
    </source>
</evidence>
<sequence length="134" mass="15160">MPVIKGLLDDLWQKNVLSTEDKDFVMENQTSKVDRARCLIDMVMGKGDRASQMMVDSLMDRDGELWFSLGLIPSPGMEVSSVENWSSKLIPSPDILKTEILKDIDNVSYSSEIAYIMFNDSLADTFVINIMLFL</sequence>
<comment type="caution">
    <text evidence="2">The sequence shown here is derived from an EMBL/GenBank/DDBJ whole genome shotgun (WGS) entry which is preliminary data.</text>
</comment>
<dbReference type="InterPro" id="IPR011029">
    <property type="entry name" value="DEATH-like_dom_sf"/>
</dbReference>
<evidence type="ECO:0000313" key="2">
    <source>
        <dbReference type="EMBL" id="KAJ3582943.1"/>
    </source>
</evidence>
<evidence type="ECO:0000313" key="3">
    <source>
        <dbReference type="Proteomes" id="UP001148018"/>
    </source>
</evidence>
<dbReference type="PROSITE" id="PS50209">
    <property type="entry name" value="CARD"/>
    <property type="match status" value="1"/>
</dbReference>
<dbReference type="SUPFAM" id="SSF47986">
    <property type="entry name" value="DEATH domain"/>
    <property type="match status" value="1"/>
</dbReference>
<feature type="domain" description="CARD" evidence="1">
    <location>
        <begin position="1"/>
        <end position="62"/>
    </location>
</feature>
<dbReference type="InterPro" id="IPR001315">
    <property type="entry name" value="CARD"/>
</dbReference>
<accession>A0A9Q0I2U1</accession>
<proteinExistence type="predicted"/>
<dbReference type="Pfam" id="PF00619">
    <property type="entry name" value="CARD"/>
    <property type="match status" value="1"/>
</dbReference>
<dbReference type="GO" id="GO:0042981">
    <property type="term" value="P:regulation of apoptotic process"/>
    <property type="evidence" value="ECO:0007669"/>
    <property type="project" value="InterPro"/>
</dbReference>